<sequence length="93" mass="10083">MQPNPPSLLLTCTLFLSQSVISQLAIYPYTWLVPPSLPAWLSPLPIHLNTHLDSTHPPASQPTCLPLSPPACLSAHLPTSQPTCLPLRPPAYL</sequence>
<protein>
    <recommendedName>
        <fullName evidence="4">Secreted protein</fullName>
    </recommendedName>
</protein>
<dbReference type="Proteomes" id="UP001286313">
    <property type="component" value="Unassembled WGS sequence"/>
</dbReference>
<feature type="chain" id="PRO_5042172466" description="Secreted protein" evidence="1">
    <location>
        <begin position="23"/>
        <end position="93"/>
    </location>
</feature>
<organism evidence="2 3">
    <name type="scientific">Petrolisthes cinctipes</name>
    <name type="common">Flat porcelain crab</name>
    <dbReference type="NCBI Taxonomy" id="88211"/>
    <lineage>
        <taxon>Eukaryota</taxon>
        <taxon>Metazoa</taxon>
        <taxon>Ecdysozoa</taxon>
        <taxon>Arthropoda</taxon>
        <taxon>Crustacea</taxon>
        <taxon>Multicrustacea</taxon>
        <taxon>Malacostraca</taxon>
        <taxon>Eumalacostraca</taxon>
        <taxon>Eucarida</taxon>
        <taxon>Decapoda</taxon>
        <taxon>Pleocyemata</taxon>
        <taxon>Anomura</taxon>
        <taxon>Galatheoidea</taxon>
        <taxon>Porcellanidae</taxon>
        <taxon>Petrolisthes</taxon>
    </lineage>
</organism>
<reference evidence="2" key="1">
    <citation type="submission" date="2023-10" db="EMBL/GenBank/DDBJ databases">
        <title>Genome assemblies of two species of porcelain crab, Petrolisthes cinctipes and Petrolisthes manimaculis (Anomura: Porcellanidae).</title>
        <authorList>
            <person name="Angst P."/>
        </authorList>
    </citation>
    <scope>NUCLEOTIDE SEQUENCE</scope>
    <source>
        <strain evidence="2">PB745_01</strain>
        <tissue evidence="2">Gill</tissue>
    </source>
</reference>
<keyword evidence="3" id="KW-1185">Reference proteome</keyword>
<dbReference type="EMBL" id="JAWQEG010002999">
    <property type="protein sequence ID" value="KAK3868489.1"/>
    <property type="molecule type" value="Genomic_DNA"/>
</dbReference>
<dbReference type="AlphaFoldDB" id="A0AAE1F7X8"/>
<evidence type="ECO:0000313" key="3">
    <source>
        <dbReference type="Proteomes" id="UP001286313"/>
    </source>
</evidence>
<gene>
    <name evidence="2" type="ORF">Pcinc_026130</name>
</gene>
<evidence type="ECO:0008006" key="4">
    <source>
        <dbReference type="Google" id="ProtNLM"/>
    </source>
</evidence>
<name>A0AAE1F7X8_PETCI</name>
<feature type="signal peptide" evidence="1">
    <location>
        <begin position="1"/>
        <end position="22"/>
    </location>
</feature>
<evidence type="ECO:0000256" key="1">
    <source>
        <dbReference type="SAM" id="SignalP"/>
    </source>
</evidence>
<evidence type="ECO:0000313" key="2">
    <source>
        <dbReference type="EMBL" id="KAK3868489.1"/>
    </source>
</evidence>
<keyword evidence="1" id="KW-0732">Signal</keyword>
<proteinExistence type="predicted"/>
<comment type="caution">
    <text evidence="2">The sequence shown here is derived from an EMBL/GenBank/DDBJ whole genome shotgun (WGS) entry which is preliminary data.</text>
</comment>
<accession>A0AAE1F7X8</accession>